<dbReference type="WBParaSite" id="PS1159_v2.g13973.t1">
    <property type="protein sequence ID" value="PS1159_v2.g13973.t1"/>
    <property type="gene ID" value="PS1159_v2.g13973"/>
</dbReference>
<sequence length="652" mass="74801">MATNINCFFLNDNPESVTAYNFQTVHDNQYSNLNLNQNLKCLDVFPIQSNSKSYKNKNCGSSVSDNIERRENLLHLNKPSKIFNFSNFINDKTENEEFKKPWKTNSYSNTTNKSTLSLHIAAYENSVETDSFNGSKNKDWQKGKSDSIRNEKQIFTAGTFVIQNSFEFARQRNESSQRLFNPNEATKNAAIMNSQLNYYSAQMGNDQYQIFKAQQFVDGLFDVIFNVAGKKVYAHRLILGSASTTFQSMFSDRWNPDKKVIHTINIHEYSYEIFYGFVRYLYTGTDITLNDENLFKYAELAEYYNVVPLQEYCFTYLRLAEYDAAHFVDFAEHFFDHPTYSQAFQSGLMKQYPKWLDTPKFLYAGKELVSAILDSDRPYKHEEHLFRIVYKWARKNAENLHEEYVYHFMNIDDDDCQIIEDSGLRCKSTSSSPIYKLDDGSDDEMNVVSNDGKPNPKLVDSNEGVLVTKNDTVVIHDTDECNINDVSIISESDEGLLTDTDEEMDIDINGGKNNNTNTGKLGDSNKSVLLTKYYNGVVPDKGSIRGIDSNGGKTNRKLGDSNKSVHLTNKDVVIRDSIKAKIRDTDYGVISESDDGMLPDTDEEEDDCVILDEINPRKPKIPTFDELLLNELRDLLPKFHFYAMGKEFISSF</sequence>
<organism evidence="1 2">
    <name type="scientific">Panagrolaimus sp. PS1159</name>
    <dbReference type="NCBI Taxonomy" id="55785"/>
    <lineage>
        <taxon>Eukaryota</taxon>
        <taxon>Metazoa</taxon>
        <taxon>Ecdysozoa</taxon>
        <taxon>Nematoda</taxon>
        <taxon>Chromadorea</taxon>
        <taxon>Rhabditida</taxon>
        <taxon>Tylenchina</taxon>
        <taxon>Panagrolaimomorpha</taxon>
        <taxon>Panagrolaimoidea</taxon>
        <taxon>Panagrolaimidae</taxon>
        <taxon>Panagrolaimus</taxon>
    </lineage>
</organism>
<reference evidence="2" key="1">
    <citation type="submission" date="2022-11" db="UniProtKB">
        <authorList>
            <consortium name="WormBaseParasite"/>
        </authorList>
    </citation>
    <scope>IDENTIFICATION</scope>
</reference>
<protein>
    <submittedName>
        <fullName evidence="2">BTB domain-containing protein</fullName>
    </submittedName>
</protein>
<dbReference type="Proteomes" id="UP000887580">
    <property type="component" value="Unplaced"/>
</dbReference>
<proteinExistence type="predicted"/>
<accession>A0AC35F583</accession>
<evidence type="ECO:0000313" key="1">
    <source>
        <dbReference type="Proteomes" id="UP000887580"/>
    </source>
</evidence>
<name>A0AC35F583_9BILA</name>
<evidence type="ECO:0000313" key="2">
    <source>
        <dbReference type="WBParaSite" id="PS1159_v2.g13973.t1"/>
    </source>
</evidence>